<keyword evidence="2 7" id="KW-0963">Cytoplasm</keyword>
<comment type="caution">
    <text evidence="8">The sequence shown here is derived from an EMBL/GenBank/DDBJ whole genome shotgun (WGS) entry which is preliminary data.</text>
</comment>
<evidence type="ECO:0000256" key="4">
    <source>
        <dbReference type="ARBA" id="ARBA00022722"/>
    </source>
</evidence>
<dbReference type="Proteomes" id="UP000278475">
    <property type="component" value="Unassembled WGS sequence"/>
</dbReference>
<keyword evidence="5 7" id="KW-0255">Endonuclease</keyword>
<dbReference type="GO" id="GO:0005737">
    <property type="term" value="C:cytoplasm"/>
    <property type="evidence" value="ECO:0007669"/>
    <property type="project" value="UniProtKB-SubCell"/>
</dbReference>
<dbReference type="InterPro" id="IPR016848">
    <property type="entry name" value="RNase_P/MRP_Rpp29-subunit"/>
</dbReference>
<comment type="catalytic activity">
    <reaction evidence="7">
        <text>Endonucleolytic cleavage of RNA, removing 5'-extranucleotides from tRNA precursor.</text>
        <dbReference type="EC" id="3.1.26.5"/>
    </reaction>
</comment>
<dbReference type="Proteomes" id="UP000272051">
    <property type="component" value="Unassembled WGS sequence"/>
</dbReference>
<dbReference type="EMBL" id="QMQX01000049">
    <property type="protein sequence ID" value="RLE52532.1"/>
    <property type="molecule type" value="Genomic_DNA"/>
</dbReference>
<organism evidence="8 11">
    <name type="scientific">Thermoproteota archaeon</name>
    <dbReference type="NCBI Taxonomy" id="2056631"/>
    <lineage>
        <taxon>Archaea</taxon>
        <taxon>Thermoproteota</taxon>
    </lineage>
</organism>
<keyword evidence="4 7" id="KW-0540">Nuclease</keyword>
<keyword evidence="3 7" id="KW-0819">tRNA processing</keyword>
<dbReference type="PANTHER" id="PTHR13348">
    <property type="entry name" value="RIBONUCLEASE P SUBUNIT P29"/>
    <property type="match status" value="1"/>
</dbReference>
<evidence type="ECO:0000256" key="1">
    <source>
        <dbReference type="ARBA" id="ARBA00006181"/>
    </source>
</evidence>
<evidence type="ECO:0000313" key="9">
    <source>
        <dbReference type="EMBL" id="RLE52532.1"/>
    </source>
</evidence>
<protein>
    <recommendedName>
        <fullName evidence="7">Ribonuclease P protein component 1</fullName>
        <shortName evidence="7">RNase P component 1</shortName>
        <ecNumber evidence="7">3.1.26.5</ecNumber>
    </recommendedName>
    <alternativeName>
        <fullName evidence="7">Rpp29</fullName>
    </alternativeName>
</protein>
<dbReference type="InterPro" id="IPR023534">
    <property type="entry name" value="Rof/RNase_P-like"/>
</dbReference>
<name>A0A497ERA7_9CREN</name>
<dbReference type="EMBL" id="QMQV01000030">
    <property type="protein sequence ID" value="RLE49582.1"/>
    <property type="molecule type" value="Genomic_DNA"/>
</dbReference>
<dbReference type="HAMAP" id="MF_00754">
    <property type="entry name" value="RNase_P_1"/>
    <property type="match status" value="1"/>
</dbReference>
<gene>
    <name evidence="7" type="primary">rnp1</name>
    <name evidence="8" type="ORF">DRJ31_04520</name>
    <name evidence="9" type="ORF">DRJ33_03545</name>
</gene>
<proteinExistence type="inferred from homology"/>
<evidence type="ECO:0000256" key="6">
    <source>
        <dbReference type="ARBA" id="ARBA00022801"/>
    </source>
</evidence>
<dbReference type="Pfam" id="PF01868">
    <property type="entry name" value="RNase_P-MRP_p29"/>
    <property type="match status" value="1"/>
</dbReference>
<keyword evidence="6 7" id="KW-0378">Hydrolase</keyword>
<dbReference type="GO" id="GO:0004526">
    <property type="term" value="F:ribonuclease P activity"/>
    <property type="evidence" value="ECO:0007669"/>
    <property type="project" value="UniProtKB-UniRule"/>
</dbReference>
<dbReference type="GO" id="GO:0006364">
    <property type="term" value="P:rRNA processing"/>
    <property type="evidence" value="ECO:0007669"/>
    <property type="project" value="TreeGrafter"/>
</dbReference>
<comment type="subunit">
    <text evidence="7">Consists of a catalytic RNA component and at least 4-5 protein subunits.</text>
</comment>
<reference evidence="10 11" key="1">
    <citation type="submission" date="2018-06" db="EMBL/GenBank/DDBJ databases">
        <title>Extensive metabolic versatility and redundancy in microbially diverse, dynamic hydrothermal sediments.</title>
        <authorList>
            <person name="Dombrowski N."/>
            <person name="Teske A."/>
            <person name="Baker B.J."/>
        </authorList>
    </citation>
    <scope>NUCLEOTIDE SEQUENCE [LARGE SCALE GENOMIC DNA]</scope>
    <source>
        <strain evidence="9">B34_G17</strain>
        <strain evidence="8">B66_G16</strain>
    </source>
</reference>
<dbReference type="InterPro" id="IPR002730">
    <property type="entry name" value="Rpp29/RNP1"/>
</dbReference>
<dbReference type="SMART" id="SM00538">
    <property type="entry name" value="POP4"/>
    <property type="match status" value="1"/>
</dbReference>
<evidence type="ECO:0000256" key="2">
    <source>
        <dbReference type="ARBA" id="ARBA00022490"/>
    </source>
</evidence>
<dbReference type="GO" id="GO:0033204">
    <property type="term" value="F:ribonuclease P RNA binding"/>
    <property type="evidence" value="ECO:0007669"/>
    <property type="project" value="InterPro"/>
</dbReference>
<dbReference type="GO" id="GO:0000172">
    <property type="term" value="C:ribonuclease MRP complex"/>
    <property type="evidence" value="ECO:0007669"/>
    <property type="project" value="InterPro"/>
</dbReference>
<evidence type="ECO:0000313" key="8">
    <source>
        <dbReference type="EMBL" id="RLE49582.1"/>
    </source>
</evidence>
<evidence type="ECO:0000313" key="10">
    <source>
        <dbReference type="Proteomes" id="UP000272051"/>
    </source>
</evidence>
<evidence type="ECO:0000256" key="5">
    <source>
        <dbReference type="ARBA" id="ARBA00022759"/>
    </source>
</evidence>
<dbReference type="SUPFAM" id="SSF101744">
    <property type="entry name" value="Rof/RNase P subunit-like"/>
    <property type="match status" value="1"/>
</dbReference>
<dbReference type="GO" id="GO:0030677">
    <property type="term" value="C:ribonuclease P complex"/>
    <property type="evidence" value="ECO:0007669"/>
    <property type="project" value="UniProtKB-UniRule"/>
</dbReference>
<comment type="subcellular location">
    <subcellularLocation>
        <location evidence="7">Cytoplasm</location>
    </subcellularLocation>
</comment>
<dbReference type="EC" id="3.1.26.5" evidence="7"/>
<comment type="function">
    <text evidence="7">Part of ribonuclease P, a protein complex that generates mature tRNA molecules by cleaving their 5'-ends.</text>
</comment>
<sequence>MTPYNILNHELIGLNVELTGCKNKSLEGVKGMVIDETMKTFLILTSEGSKKRVPKDVCSFIFTLPNGTRVKVDGSLLVARPEDRVKRLIKRRW</sequence>
<comment type="similarity">
    <text evidence="1 7">Belongs to the eukaryotic/archaeal RNase P protein component 1 family.</text>
</comment>
<evidence type="ECO:0000256" key="7">
    <source>
        <dbReference type="HAMAP-Rule" id="MF_00754"/>
    </source>
</evidence>
<evidence type="ECO:0000256" key="3">
    <source>
        <dbReference type="ARBA" id="ARBA00022694"/>
    </source>
</evidence>
<dbReference type="GO" id="GO:0001682">
    <property type="term" value="P:tRNA 5'-leader removal"/>
    <property type="evidence" value="ECO:0007669"/>
    <property type="project" value="UniProtKB-UniRule"/>
</dbReference>
<dbReference type="InterPro" id="IPR036980">
    <property type="entry name" value="RNase_P/MRP_Rpp29_sf"/>
</dbReference>
<accession>A0A497ERA7</accession>
<dbReference type="Gene3D" id="2.30.30.210">
    <property type="entry name" value="Ribonuclease P/MRP, subunit p29"/>
    <property type="match status" value="1"/>
</dbReference>
<dbReference type="InterPro" id="IPR023538">
    <property type="entry name" value="RNP1"/>
</dbReference>
<dbReference type="PANTHER" id="PTHR13348:SF0">
    <property type="entry name" value="RIBONUCLEASE P PROTEIN SUBUNIT P29"/>
    <property type="match status" value="1"/>
</dbReference>
<dbReference type="AlphaFoldDB" id="A0A497ERA7"/>
<evidence type="ECO:0000313" key="11">
    <source>
        <dbReference type="Proteomes" id="UP000278475"/>
    </source>
</evidence>
<dbReference type="NCBIfam" id="NF046110">
    <property type="entry name" value="RNaseP1Mthb"/>
    <property type="match status" value="1"/>
</dbReference>